<organism evidence="5 6">
    <name type="scientific">Streptosporangium jomthongense</name>
    <dbReference type="NCBI Taxonomy" id="1193683"/>
    <lineage>
        <taxon>Bacteria</taxon>
        <taxon>Bacillati</taxon>
        <taxon>Actinomycetota</taxon>
        <taxon>Actinomycetes</taxon>
        <taxon>Streptosporangiales</taxon>
        <taxon>Streptosporangiaceae</taxon>
        <taxon>Streptosporangium</taxon>
    </lineage>
</organism>
<evidence type="ECO:0000256" key="3">
    <source>
        <dbReference type="RuleBase" id="RU003694"/>
    </source>
</evidence>
<evidence type="ECO:0000256" key="2">
    <source>
        <dbReference type="ARBA" id="ARBA00022679"/>
    </source>
</evidence>
<dbReference type="InterPro" id="IPR018201">
    <property type="entry name" value="Ketoacyl_synth_AS"/>
</dbReference>
<dbReference type="PANTHER" id="PTHR11712">
    <property type="entry name" value="POLYKETIDE SYNTHASE-RELATED"/>
    <property type="match status" value="1"/>
</dbReference>
<dbReference type="RefSeq" id="WP_352015739.1">
    <property type="nucleotide sequence ID" value="NZ_JBHSBC010000041.1"/>
</dbReference>
<dbReference type="SUPFAM" id="SSF53901">
    <property type="entry name" value="Thiolase-like"/>
    <property type="match status" value="2"/>
</dbReference>
<accession>A0ABV8FCD5</accession>
<dbReference type="SMART" id="SM00825">
    <property type="entry name" value="PKS_KS"/>
    <property type="match status" value="1"/>
</dbReference>
<dbReference type="PROSITE" id="PS52004">
    <property type="entry name" value="KS3_2"/>
    <property type="match status" value="1"/>
</dbReference>
<keyword evidence="2 3" id="KW-0808">Transferase</keyword>
<comment type="similarity">
    <text evidence="1 3">Belongs to the thiolase-like superfamily. Beta-ketoacyl-ACP synthases family.</text>
</comment>
<evidence type="ECO:0000259" key="4">
    <source>
        <dbReference type="PROSITE" id="PS52004"/>
    </source>
</evidence>
<dbReference type="InterPro" id="IPR000794">
    <property type="entry name" value="Beta-ketoacyl_synthase"/>
</dbReference>
<sequence>MTDVLVTGVGAVTCQGYGAAVLRAAMAGALPPVPERIPDPGANLRHPLMHRVPDAAFGDGRAGRLLNSAVSEALRDAGLERRDWPMRIGVVIGSCMGEAMLHESGRSREPGTGWNPTFRLASEVGERLGAFGVNVSISNACAAGGFALSVAADMVRGGEADVVIAGGVDAYSRVGWASFDRLGAIDPVRCRPFDRDRRGTVLAEGAGILVLESAEHAYGRGAAVYGRVAGAGWSCDAHHLTAPEPSGEQIVRAMREALGESGRLGCVIPHGTGTRLNDLVESRALRTVLGERADKVPLYSIKALLGHTGGAAAALGAVAAALILRSGTVPPNVAIGEQDPECEVYLPVDGPVRLRTPRIMVNAYAFGGNNASFVLEEAA</sequence>
<evidence type="ECO:0000313" key="6">
    <source>
        <dbReference type="Proteomes" id="UP001595698"/>
    </source>
</evidence>
<dbReference type="EMBL" id="JBHSBC010000041">
    <property type="protein sequence ID" value="MFC3985120.1"/>
    <property type="molecule type" value="Genomic_DNA"/>
</dbReference>
<reference evidence="6" key="1">
    <citation type="journal article" date="2019" name="Int. J. Syst. Evol. Microbiol.">
        <title>The Global Catalogue of Microorganisms (GCM) 10K type strain sequencing project: providing services to taxonomists for standard genome sequencing and annotation.</title>
        <authorList>
            <consortium name="The Broad Institute Genomics Platform"/>
            <consortium name="The Broad Institute Genome Sequencing Center for Infectious Disease"/>
            <person name="Wu L."/>
            <person name="Ma J."/>
        </authorList>
    </citation>
    <scope>NUCLEOTIDE SEQUENCE [LARGE SCALE GENOMIC DNA]</scope>
    <source>
        <strain evidence="6">TBRC 7912</strain>
    </source>
</reference>
<dbReference type="Pfam" id="PF00109">
    <property type="entry name" value="ketoacyl-synt"/>
    <property type="match status" value="1"/>
</dbReference>
<name>A0ABV8FCD5_9ACTN</name>
<dbReference type="PROSITE" id="PS00606">
    <property type="entry name" value="KS3_1"/>
    <property type="match status" value="1"/>
</dbReference>
<dbReference type="InterPro" id="IPR016039">
    <property type="entry name" value="Thiolase-like"/>
</dbReference>
<gene>
    <name evidence="5" type="ORF">ACFOYY_33680</name>
</gene>
<dbReference type="InterPro" id="IPR020841">
    <property type="entry name" value="PKS_Beta-ketoAc_synthase_dom"/>
</dbReference>
<keyword evidence="6" id="KW-1185">Reference proteome</keyword>
<comment type="caution">
    <text evidence="5">The sequence shown here is derived from an EMBL/GenBank/DDBJ whole genome shotgun (WGS) entry which is preliminary data.</text>
</comment>
<evidence type="ECO:0000313" key="5">
    <source>
        <dbReference type="EMBL" id="MFC3985120.1"/>
    </source>
</evidence>
<dbReference type="Pfam" id="PF02801">
    <property type="entry name" value="Ketoacyl-synt_C"/>
    <property type="match status" value="1"/>
</dbReference>
<dbReference type="InterPro" id="IPR014030">
    <property type="entry name" value="Ketoacyl_synth_N"/>
</dbReference>
<dbReference type="PANTHER" id="PTHR11712:SF336">
    <property type="entry name" value="3-OXOACYL-[ACYL-CARRIER-PROTEIN] SYNTHASE, MITOCHONDRIAL"/>
    <property type="match status" value="1"/>
</dbReference>
<proteinExistence type="inferred from homology"/>
<protein>
    <submittedName>
        <fullName evidence="5">Beta-ketoacyl-[acyl-carrier-protein] synthase family protein</fullName>
    </submittedName>
</protein>
<feature type="domain" description="Ketosynthase family 3 (KS3)" evidence="4">
    <location>
        <begin position="1"/>
        <end position="377"/>
    </location>
</feature>
<evidence type="ECO:0000256" key="1">
    <source>
        <dbReference type="ARBA" id="ARBA00008467"/>
    </source>
</evidence>
<dbReference type="Proteomes" id="UP001595698">
    <property type="component" value="Unassembled WGS sequence"/>
</dbReference>
<dbReference type="InterPro" id="IPR014031">
    <property type="entry name" value="Ketoacyl_synth_C"/>
</dbReference>
<dbReference type="Gene3D" id="3.40.47.10">
    <property type="match status" value="1"/>
</dbReference>